<dbReference type="EMBL" id="JACRUN010000009">
    <property type="protein sequence ID" value="MBC5835902.1"/>
    <property type="molecule type" value="Genomic_DNA"/>
</dbReference>
<proteinExistence type="inferred from homology"/>
<dbReference type="InterPro" id="IPR015421">
    <property type="entry name" value="PyrdxlP-dep_Trfase_major"/>
</dbReference>
<dbReference type="InterPro" id="IPR015422">
    <property type="entry name" value="PyrdxlP-dep_Trfase_small"/>
</dbReference>
<gene>
    <name evidence="4" type="ORF">H8R27_13485</name>
</gene>
<dbReference type="Pfam" id="PF01053">
    <property type="entry name" value="Cys_Met_Meta_PP"/>
    <property type="match status" value="1"/>
</dbReference>
<keyword evidence="2 3" id="KW-0663">Pyridoxal phosphate</keyword>
<evidence type="ECO:0000313" key="4">
    <source>
        <dbReference type="EMBL" id="MBC5835902.1"/>
    </source>
</evidence>
<comment type="similarity">
    <text evidence="3">Belongs to the trans-sulfuration enzymes family.</text>
</comment>
<dbReference type="Gene3D" id="3.40.640.10">
    <property type="entry name" value="Type I PLP-dependent aspartate aminotransferase-like (Major domain)"/>
    <property type="match status" value="1"/>
</dbReference>
<protein>
    <submittedName>
        <fullName evidence="4">PLP-dependent transferase</fullName>
    </submittedName>
</protein>
<keyword evidence="5" id="KW-1185">Reference proteome</keyword>
<accession>A0ABR7J1V4</accession>
<dbReference type="SUPFAM" id="SSF53383">
    <property type="entry name" value="PLP-dependent transferases"/>
    <property type="match status" value="1"/>
</dbReference>
<keyword evidence="4" id="KW-0808">Transferase</keyword>
<dbReference type="InterPro" id="IPR015424">
    <property type="entry name" value="PyrdxlP-dep_Trfase"/>
</dbReference>
<reference evidence="4 5" key="1">
    <citation type="submission" date="2020-08" db="EMBL/GenBank/DDBJ databases">
        <title>Description of novel Flavobacterium F-408 isolate.</title>
        <authorList>
            <person name="Saticioglu I.B."/>
            <person name="Duman M."/>
            <person name="Altun S."/>
        </authorList>
    </citation>
    <scope>NUCLEOTIDE SEQUENCE [LARGE SCALE GENOMIC DNA]</scope>
    <source>
        <strain evidence="4 5">F-408</strain>
    </source>
</reference>
<dbReference type="InterPro" id="IPR000277">
    <property type="entry name" value="Cys/Met-Metab_PyrdxlP-dep_enz"/>
</dbReference>
<dbReference type="GO" id="GO:0016740">
    <property type="term" value="F:transferase activity"/>
    <property type="evidence" value="ECO:0007669"/>
    <property type="project" value="UniProtKB-KW"/>
</dbReference>
<name>A0ABR7J1V4_9FLAO</name>
<comment type="caution">
    <text evidence="4">The sequence shown here is derived from an EMBL/GenBank/DDBJ whole genome shotgun (WGS) entry which is preliminary data.</text>
</comment>
<evidence type="ECO:0000313" key="5">
    <source>
        <dbReference type="Proteomes" id="UP000605990"/>
    </source>
</evidence>
<organism evidence="4 5">
    <name type="scientific">Flavobacterium bernardetii</name>
    <dbReference type="NCBI Taxonomy" id="2813823"/>
    <lineage>
        <taxon>Bacteria</taxon>
        <taxon>Pseudomonadati</taxon>
        <taxon>Bacteroidota</taxon>
        <taxon>Flavobacteriia</taxon>
        <taxon>Flavobacteriales</taxon>
        <taxon>Flavobacteriaceae</taxon>
        <taxon>Flavobacterium</taxon>
    </lineage>
</organism>
<dbReference type="Gene3D" id="3.90.1150.10">
    <property type="entry name" value="Aspartate Aminotransferase, domain 1"/>
    <property type="match status" value="1"/>
</dbReference>
<evidence type="ECO:0000256" key="2">
    <source>
        <dbReference type="ARBA" id="ARBA00022898"/>
    </source>
</evidence>
<comment type="cofactor">
    <cofactor evidence="1 3">
        <name>pyridoxal 5'-phosphate</name>
        <dbReference type="ChEBI" id="CHEBI:597326"/>
    </cofactor>
</comment>
<dbReference type="RefSeq" id="WP_166130688.1">
    <property type="nucleotide sequence ID" value="NZ_JAANOQ010000008.1"/>
</dbReference>
<sequence length="497" mass="56602">MSNEVISDYFCEIPCGENIPLYNPHSVSVSLPKIQDVIDYEEGKSEVIDKMKSGYPRFFQNQFVKQLTQFIREKYRISDEEKLIPIVSIHAKNILESVFNVALNCIEDKSKNVFLIIDSNDKNAQKYTDFIRNTGLIISSRKAEATLYEFNLIDSIFEEENVSEEQAIFNIKNTLSKAYGTSSEKIILSNCGMNALFAATETLVSIQKEFGKTKIVQLGWLYVDTMEIIERNEYSHVQINIFDLVQLENWLEKNHENVAVLITEVVSNPLLQCVDLPRLYEICSRFSIKLIVDNTLATPFCVDVLPYCDLAVESLTKFACGNADLLFGAIIVKDESLIPLLKKNVIPPFEGEIKRLGFEILAYENRVRKISENTTLLYNFLKKQPKVLEIKSVFHEASSENFSKIQIGNNVPGLLSVVFDKDLAFYYDKLQVAKGPSLGTEFTLAMPYVYLAHYEYLKSEMGLHVLKKLGINPNLLRISVGTEPIENIIKAFQLVLE</sequence>
<dbReference type="PANTHER" id="PTHR42699:SF1">
    <property type="entry name" value="CYSTATHIONINE GAMMA-SYNTHASE-RELATED"/>
    <property type="match status" value="1"/>
</dbReference>
<dbReference type="InterPro" id="IPR051750">
    <property type="entry name" value="Trans-sulfuration_enzymes"/>
</dbReference>
<dbReference type="PANTHER" id="PTHR42699">
    <property type="match status" value="1"/>
</dbReference>
<evidence type="ECO:0000256" key="1">
    <source>
        <dbReference type="ARBA" id="ARBA00001933"/>
    </source>
</evidence>
<dbReference type="Proteomes" id="UP000605990">
    <property type="component" value="Unassembled WGS sequence"/>
</dbReference>
<evidence type="ECO:0000256" key="3">
    <source>
        <dbReference type="RuleBase" id="RU362118"/>
    </source>
</evidence>